<gene>
    <name evidence="1" type="ORF">BJ508DRAFT_79768</name>
</gene>
<dbReference type="AlphaFoldDB" id="A0A3N4HCK8"/>
<sequence>MINGCTLFGRWRIHLHSCLLVLLTCTLALARCCFLFTFLFSKVSFSVLLFPFKFPWLASRLRLHCIDVRLSQVD</sequence>
<organism evidence="1 2">
    <name type="scientific">Ascobolus immersus RN42</name>
    <dbReference type="NCBI Taxonomy" id="1160509"/>
    <lineage>
        <taxon>Eukaryota</taxon>
        <taxon>Fungi</taxon>
        <taxon>Dikarya</taxon>
        <taxon>Ascomycota</taxon>
        <taxon>Pezizomycotina</taxon>
        <taxon>Pezizomycetes</taxon>
        <taxon>Pezizales</taxon>
        <taxon>Ascobolaceae</taxon>
        <taxon>Ascobolus</taxon>
    </lineage>
</organism>
<keyword evidence="2" id="KW-1185">Reference proteome</keyword>
<name>A0A3N4HCK8_ASCIM</name>
<evidence type="ECO:0000313" key="2">
    <source>
        <dbReference type="Proteomes" id="UP000275078"/>
    </source>
</evidence>
<dbReference type="Proteomes" id="UP000275078">
    <property type="component" value="Unassembled WGS sequence"/>
</dbReference>
<proteinExistence type="predicted"/>
<protein>
    <submittedName>
        <fullName evidence="1">Uncharacterized protein</fullName>
    </submittedName>
</protein>
<reference evidence="1 2" key="1">
    <citation type="journal article" date="2018" name="Nat. Ecol. Evol.">
        <title>Pezizomycetes genomes reveal the molecular basis of ectomycorrhizal truffle lifestyle.</title>
        <authorList>
            <person name="Murat C."/>
            <person name="Payen T."/>
            <person name="Noel B."/>
            <person name="Kuo A."/>
            <person name="Morin E."/>
            <person name="Chen J."/>
            <person name="Kohler A."/>
            <person name="Krizsan K."/>
            <person name="Balestrini R."/>
            <person name="Da Silva C."/>
            <person name="Montanini B."/>
            <person name="Hainaut M."/>
            <person name="Levati E."/>
            <person name="Barry K.W."/>
            <person name="Belfiori B."/>
            <person name="Cichocki N."/>
            <person name="Clum A."/>
            <person name="Dockter R.B."/>
            <person name="Fauchery L."/>
            <person name="Guy J."/>
            <person name="Iotti M."/>
            <person name="Le Tacon F."/>
            <person name="Lindquist E.A."/>
            <person name="Lipzen A."/>
            <person name="Malagnac F."/>
            <person name="Mello A."/>
            <person name="Molinier V."/>
            <person name="Miyauchi S."/>
            <person name="Poulain J."/>
            <person name="Riccioni C."/>
            <person name="Rubini A."/>
            <person name="Sitrit Y."/>
            <person name="Splivallo R."/>
            <person name="Traeger S."/>
            <person name="Wang M."/>
            <person name="Zifcakova L."/>
            <person name="Wipf D."/>
            <person name="Zambonelli A."/>
            <person name="Paolocci F."/>
            <person name="Nowrousian M."/>
            <person name="Ottonello S."/>
            <person name="Baldrian P."/>
            <person name="Spatafora J.W."/>
            <person name="Henrissat B."/>
            <person name="Nagy L.G."/>
            <person name="Aury J.M."/>
            <person name="Wincker P."/>
            <person name="Grigoriev I.V."/>
            <person name="Bonfante P."/>
            <person name="Martin F.M."/>
        </authorList>
    </citation>
    <scope>NUCLEOTIDE SEQUENCE [LARGE SCALE GENOMIC DNA]</scope>
    <source>
        <strain evidence="1 2">RN42</strain>
    </source>
</reference>
<evidence type="ECO:0000313" key="1">
    <source>
        <dbReference type="EMBL" id="RPA72093.1"/>
    </source>
</evidence>
<accession>A0A3N4HCK8</accession>
<dbReference type="EMBL" id="ML119880">
    <property type="protein sequence ID" value="RPA72093.1"/>
    <property type="molecule type" value="Genomic_DNA"/>
</dbReference>